<dbReference type="EC" id="4.1.1.15" evidence="3"/>
<dbReference type="Gene3D" id="3.40.640.10">
    <property type="entry name" value="Type I PLP-dependent aspartate aminotransferase-like (Major domain)"/>
    <property type="match status" value="1"/>
</dbReference>
<dbReference type="GO" id="GO:0004351">
    <property type="term" value="F:glutamate decarboxylase activity"/>
    <property type="evidence" value="ECO:0007669"/>
    <property type="project" value="UniProtKB-EC"/>
</dbReference>
<protein>
    <recommendedName>
        <fullName evidence="3">glutamate decarboxylase</fullName>
        <ecNumber evidence="3">4.1.1.15</ecNumber>
    </recommendedName>
</protein>
<proteinExistence type="inferred from homology"/>
<evidence type="ECO:0000256" key="1">
    <source>
        <dbReference type="ARBA" id="ARBA00001933"/>
    </source>
</evidence>
<comment type="similarity">
    <text evidence="2">Belongs to the group II decarboxylase family.</text>
</comment>
<comment type="cofactor">
    <cofactor evidence="1">
        <name>pyridoxal 5'-phosphate</name>
        <dbReference type="ChEBI" id="CHEBI:597326"/>
    </cofactor>
</comment>
<comment type="caution">
    <text evidence="7">The sequence shown here is derived from an EMBL/GenBank/DDBJ whole genome shotgun (WGS) entry which is preliminary data.</text>
</comment>
<dbReference type="EMBL" id="BART01035687">
    <property type="protein sequence ID" value="GAH16611.1"/>
    <property type="molecule type" value="Genomic_DNA"/>
</dbReference>
<feature type="non-terminal residue" evidence="7">
    <location>
        <position position="185"/>
    </location>
</feature>
<name>X1D797_9ZZZZ</name>
<accession>X1D797</accession>
<reference evidence="7" key="1">
    <citation type="journal article" date="2014" name="Front. Microbiol.">
        <title>High frequency of phylogenetically diverse reductive dehalogenase-homologous genes in deep subseafloor sedimentary metagenomes.</title>
        <authorList>
            <person name="Kawai M."/>
            <person name="Futagami T."/>
            <person name="Toyoda A."/>
            <person name="Takaki Y."/>
            <person name="Nishi S."/>
            <person name="Hori S."/>
            <person name="Arai W."/>
            <person name="Tsubouchi T."/>
            <person name="Morono Y."/>
            <person name="Uchiyama I."/>
            <person name="Ito T."/>
            <person name="Fujiyama A."/>
            <person name="Inagaki F."/>
            <person name="Takami H."/>
        </authorList>
    </citation>
    <scope>NUCLEOTIDE SEQUENCE</scope>
    <source>
        <strain evidence="7">Expedition CK06-06</strain>
    </source>
</reference>
<dbReference type="GO" id="GO:0030170">
    <property type="term" value="F:pyridoxal phosphate binding"/>
    <property type="evidence" value="ECO:0007669"/>
    <property type="project" value="InterPro"/>
</dbReference>
<sequence>DELNMDANPSLNLASFVTTWMEPEAVKLLNENMHKNFIDHDEYPQTEVLHKRCVNMFARLFNAGEKNKAIGAATIGSSEAIMLALLAHKWNWKKNRRKNESDKPNIVFGAEVHVCWEKFARYFDVEMRILPLAIDKFIITSVQVEEAVDENTICVGAILGTTYTGQSDPIKEINDVLLKIKNEKG</sequence>
<dbReference type="InterPro" id="IPR015421">
    <property type="entry name" value="PyrdxlP-dep_Trfase_major"/>
</dbReference>
<dbReference type="InterPro" id="IPR010107">
    <property type="entry name" value="Glutamate_decarboxylase"/>
</dbReference>
<evidence type="ECO:0000256" key="5">
    <source>
        <dbReference type="ARBA" id="ARBA00023239"/>
    </source>
</evidence>
<dbReference type="PANTHER" id="PTHR43321:SF3">
    <property type="entry name" value="GLUTAMATE DECARBOXYLASE"/>
    <property type="match status" value="1"/>
</dbReference>
<dbReference type="GO" id="GO:0006538">
    <property type="term" value="P:L-glutamate catabolic process"/>
    <property type="evidence" value="ECO:0007669"/>
    <property type="project" value="TreeGrafter"/>
</dbReference>
<dbReference type="InterPro" id="IPR002129">
    <property type="entry name" value="PyrdxlP-dep_de-COase"/>
</dbReference>
<dbReference type="GO" id="GO:0005829">
    <property type="term" value="C:cytosol"/>
    <property type="evidence" value="ECO:0007669"/>
    <property type="project" value="TreeGrafter"/>
</dbReference>
<dbReference type="AlphaFoldDB" id="X1D797"/>
<evidence type="ECO:0000256" key="6">
    <source>
        <dbReference type="ARBA" id="ARBA00048868"/>
    </source>
</evidence>
<comment type="catalytic activity">
    <reaction evidence="6">
        <text>L-glutamate + H(+) = 4-aminobutanoate + CO2</text>
        <dbReference type="Rhea" id="RHEA:17785"/>
        <dbReference type="ChEBI" id="CHEBI:15378"/>
        <dbReference type="ChEBI" id="CHEBI:16526"/>
        <dbReference type="ChEBI" id="CHEBI:29985"/>
        <dbReference type="ChEBI" id="CHEBI:59888"/>
        <dbReference type="EC" id="4.1.1.15"/>
    </reaction>
</comment>
<evidence type="ECO:0000256" key="4">
    <source>
        <dbReference type="ARBA" id="ARBA00022898"/>
    </source>
</evidence>
<dbReference type="InterPro" id="IPR015424">
    <property type="entry name" value="PyrdxlP-dep_Trfase"/>
</dbReference>
<gene>
    <name evidence="7" type="ORF">S01H4_60497</name>
</gene>
<evidence type="ECO:0000256" key="2">
    <source>
        <dbReference type="ARBA" id="ARBA00009533"/>
    </source>
</evidence>
<dbReference type="Pfam" id="PF00282">
    <property type="entry name" value="Pyridoxal_deC"/>
    <property type="match status" value="1"/>
</dbReference>
<organism evidence="7">
    <name type="scientific">marine sediment metagenome</name>
    <dbReference type="NCBI Taxonomy" id="412755"/>
    <lineage>
        <taxon>unclassified sequences</taxon>
        <taxon>metagenomes</taxon>
        <taxon>ecological metagenomes</taxon>
    </lineage>
</organism>
<keyword evidence="4" id="KW-0663">Pyridoxal phosphate</keyword>
<feature type="non-terminal residue" evidence="7">
    <location>
        <position position="1"/>
    </location>
</feature>
<dbReference type="PANTHER" id="PTHR43321">
    <property type="entry name" value="GLUTAMATE DECARBOXYLASE"/>
    <property type="match status" value="1"/>
</dbReference>
<dbReference type="SUPFAM" id="SSF53383">
    <property type="entry name" value="PLP-dependent transferases"/>
    <property type="match status" value="1"/>
</dbReference>
<evidence type="ECO:0000313" key="7">
    <source>
        <dbReference type="EMBL" id="GAH16611.1"/>
    </source>
</evidence>
<dbReference type="Gene3D" id="4.10.280.50">
    <property type="match status" value="1"/>
</dbReference>
<evidence type="ECO:0000256" key="3">
    <source>
        <dbReference type="ARBA" id="ARBA00012421"/>
    </source>
</evidence>
<keyword evidence="5" id="KW-0456">Lyase</keyword>